<evidence type="ECO:0000313" key="3">
    <source>
        <dbReference type="Proteomes" id="UP000242818"/>
    </source>
</evidence>
<feature type="transmembrane region" description="Helical" evidence="1">
    <location>
        <begin position="53"/>
        <end position="73"/>
    </location>
</feature>
<evidence type="ECO:0000313" key="2">
    <source>
        <dbReference type="EMBL" id="SCC08739.1"/>
    </source>
</evidence>
<sequence>MFKLFKQDKLALGIVLGLLLPVIGFFLFYVCMFMPRHTSFAEYLLIFKNNKNMIPKVASVCLILNGFIFYFYTQSRRDLTTKGIFLVTMLYAVAILLLKIL</sequence>
<keyword evidence="1" id="KW-0812">Transmembrane</keyword>
<keyword evidence="1" id="KW-1133">Transmembrane helix</keyword>
<dbReference type="RefSeq" id="WP_089710137.1">
    <property type="nucleotide sequence ID" value="NZ_FMAR01000003.1"/>
</dbReference>
<evidence type="ECO:0000256" key="1">
    <source>
        <dbReference type="SAM" id="Phobius"/>
    </source>
</evidence>
<accession>A0A1C4BPA0</accession>
<feature type="transmembrane region" description="Helical" evidence="1">
    <location>
        <begin position="79"/>
        <end position="98"/>
    </location>
</feature>
<organism evidence="2 3">
    <name type="scientific">Chitinophaga costaii</name>
    <dbReference type="NCBI Taxonomy" id="1335309"/>
    <lineage>
        <taxon>Bacteria</taxon>
        <taxon>Pseudomonadati</taxon>
        <taxon>Bacteroidota</taxon>
        <taxon>Chitinophagia</taxon>
        <taxon>Chitinophagales</taxon>
        <taxon>Chitinophagaceae</taxon>
        <taxon>Chitinophaga</taxon>
    </lineage>
</organism>
<keyword evidence="1" id="KW-0472">Membrane</keyword>
<dbReference type="OrthoDB" id="678023at2"/>
<reference evidence="2 3" key="1">
    <citation type="submission" date="2016-08" db="EMBL/GenBank/DDBJ databases">
        <authorList>
            <person name="Seilhamer J.J."/>
        </authorList>
    </citation>
    <scope>NUCLEOTIDE SEQUENCE [LARGE SCALE GENOMIC DNA]</scope>
    <source>
        <strain evidence="2 3">A37T2</strain>
    </source>
</reference>
<dbReference type="STRING" id="1335309.GA0116948_103198"/>
<keyword evidence="3" id="KW-1185">Reference proteome</keyword>
<name>A0A1C4BPA0_9BACT</name>
<gene>
    <name evidence="2" type="ORF">GA0116948_103198</name>
</gene>
<proteinExistence type="predicted"/>
<feature type="transmembrane region" description="Helical" evidence="1">
    <location>
        <begin position="12"/>
        <end position="32"/>
    </location>
</feature>
<dbReference type="Proteomes" id="UP000242818">
    <property type="component" value="Unassembled WGS sequence"/>
</dbReference>
<dbReference type="EMBL" id="FMAR01000003">
    <property type="protein sequence ID" value="SCC08739.1"/>
    <property type="molecule type" value="Genomic_DNA"/>
</dbReference>
<protein>
    <submittedName>
        <fullName evidence="2">Uncharacterized protein</fullName>
    </submittedName>
</protein>
<dbReference type="AlphaFoldDB" id="A0A1C4BPA0"/>